<feature type="compositionally biased region" description="Acidic residues" evidence="1">
    <location>
        <begin position="957"/>
        <end position="970"/>
    </location>
</feature>
<dbReference type="InterPro" id="IPR055555">
    <property type="entry name" value="PA-PLA1_DUF7131"/>
</dbReference>
<dbReference type="Gene3D" id="3.30.479.30">
    <property type="entry name" value="Band 7 domain"/>
    <property type="match status" value="1"/>
</dbReference>
<dbReference type="EMBL" id="CP042203">
    <property type="protein sequence ID" value="QDS77980.1"/>
    <property type="molecule type" value="Genomic_DNA"/>
</dbReference>
<dbReference type="Proteomes" id="UP000316270">
    <property type="component" value="Chromosome 19"/>
</dbReference>
<dbReference type="InterPro" id="IPR058055">
    <property type="entry name" value="PA-PLA1"/>
</dbReference>
<keyword evidence="4" id="KW-1185">Reference proteome</keyword>
<proteinExistence type="predicted"/>
<evidence type="ECO:0000313" key="3">
    <source>
        <dbReference type="EMBL" id="QDS77980.1"/>
    </source>
</evidence>
<dbReference type="Pfam" id="PF23465">
    <property type="entry name" value="DUF7131"/>
    <property type="match status" value="1"/>
</dbReference>
<dbReference type="InterPro" id="IPR057826">
    <property type="entry name" value="WWE_C20G8.02"/>
</dbReference>
<evidence type="ECO:0000313" key="4">
    <source>
        <dbReference type="Proteomes" id="UP000316270"/>
    </source>
</evidence>
<dbReference type="GO" id="GO:0004620">
    <property type="term" value="F:phospholipase activity"/>
    <property type="evidence" value="ECO:0007669"/>
    <property type="project" value="TreeGrafter"/>
</dbReference>
<dbReference type="GO" id="GO:0005737">
    <property type="term" value="C:cytoplasm"/>
    <property type="evidence" value="ECO:0007669"/>
    <property type="project" value="TreeGrafter"/>
</dbReference>
<dbReference type="InterPro" id="IPR036013">
    <property type="entry name" value="Band_7/SPFH_dom_sf"/>
</dbReference>
<dbReference type="GO" id="GO:0046872">
    <property type="term" value="F:metal ion binding"/>
    <property type="evidence" value="ECO:0007669"/>
    <property type="project" value="InterPro"/>
</dbReference>
<evidence type="ECO:0000256" key="1">
    <source>
        <dbReference type="SAM" id="MobiDB-lite"/>
    </source>
</evidence>
<feature type="compositionally biased region" description="Basic and acidic residues" evidence="1">
    <location>
        <begin position="881"/>
        <end position="891"/>
    </location>
</feature>
<evidence type="ECO:0000259" key="2">
    <source>
        <dbReference type="PROSITE" id="PS51043"/>
    </source>
</evidence>
<name>A0A517LQQ4_9PEZI</name>
<feature type="region of interest" description="Disordered" evidence="1">
    <location>
        <begin position="754"/>
        <end position="819"/>
    </location>
</feature>
<dbReference type="STRING" id="50376.A0A517LQQ4"/>
<feature type="compositionally biased region" description="Polar residues" evidence="1">
    <location>
        <begin position="526"/>
        <end position="541"/>
    </location>
</feature>
<gene>
    <name evidence="3" type="ORF">FKW77_002020</name>
</gene>
<dbReference type="InterPro" id="IPR001107">
    <property type="entry name" value="Band_7"/>
</dbReference>
<sequence>MWYHVAEPNAYLAITGAGIDSVLIKKKAFVLPFQKVSKFSLTPFDFSMQLTAMTVEKLKFALPAVFTIGPDDSMDAMLKYAVLLTGADSGASTSVRNAVAVGEGRDHVQDIVKGIIEGETRSIVSTMSMEELFKERRIFRDKVIKNVQSELDQFGLKIYNANVKELQDTPGSEYFSYLSRKAHEGALNQAKIDVADARMKGEIGEQERVGRTKQEVAKINAATAVLETERKAEKAQADAALKDKEIEIEKQLNLSRISAKRAAEERDAQLQKGVEVKRADMELERQRAETVTKAVIARESAQQKADASLYTEIKGAEGAKAQQLAKTDAMFYEITKQAEAHKQAKEMEADAHFYARKREAEGLTEMARAYGEMGKVLGGPQGLMQYMMLQNNTYERLANANAKAINGLSPKINVWHTGNQSGESGAGADPSAPIRNLFQNLPPLLSTINDQTGITPPQWLVGMPQQPEQKSQELMLKENKMAKAANGVLREATTQLNKVASAWPPNHISGRSRSATKMSGAEDNKSYLSGMSFSPWASRSATPRPPLTRDGENRGSESGMGAQRGGDHKISHRHRLSLRNYPKDCPPLQVQWYHAVDVPKRKLMNSPVPHEVDKPAPVAKKYVPFSSGDSKAIEATFQRLSEKEEASHRTGLTRGENDSGDVGIAGDSLGTKYRKSGTEAEKAFHVPVNEDYLFDVDVERRELAPAYWLGPVYDVRRGTWFFQEGVTLRPCDENLATQLEEGFLKLKAWKFPKANAAPAPPHQRSSSQARSRPVSMRLAEDPTKSGAGVLTPKDSTESLKNASKNESPKDQEPDTSPTETVQRTFRLFGAHMNSVVTYQDESNAWIVTDDFLSRIGSTVYERFAGGAHYVGTKVVRGYSEPTKKVTAKDNKNPLNASTKAPDTGVSDKENETQETIDTPSETRRKTLERQISTLVESANPADREKEEEEVRRRQEKEMEDDYKDQDDEEQGREIEHLVLVTHGIGQRLGLRLESVNFVHDVNTLRKTLKGVYSGSGDLQALNGDLEKDTKNSRIQSLKHNREEHDLGDTDFEDENYPSLEDITVDGVPAVRNLITDLALDILLYQSPAYKGHITRIVLDELNRIYGLFKQRNPSFKGKISLAGHSLGSAIMFDILCNQKMERSGSRSSKYQPRNENPRIQLDFEVEDFYALGSPVGLFQMLKGRTIAARQTPNVKPAQTPFDRMDDPFLGSSSLTGNTEEQGYLEITTSSPKCRRVFNIFHPTDPISYRLEPLISPAMATLKPQPLPYTKKGIFGAPVGQGLTGLGARVGQSVTGLWSSLSSGIASSLLNRSLGISGEEAGKLSTSMSYQQNRAAAAAAGTNIVAGGVVPSTLPHDSEQLARGNLSVSQGEDGEHPPTLLDSEIETLFSGFQKRERAHSAISTDGAGESKGKAELEEERRETEEQGKRLRREEGKVRALNSNGRVDYSIQEGAFDISLLASIASHLSYWADEDVSHFIISQLLSRHRVLSVNRGKEREDGRPGIPLRS</sequence>
<dbReference type="PANTHER" id="PTHR23509:SF10">
    <property type="entry name" value="LD21067P"/>
    <property type="match status" value="1"/>
</dbReference>
<feature type="region of interest" description="Disordered" evidence="1">
    <location>
        <begin position="502"/>
        <end position="571"/>
    </location>
</feature>
<dbReference type="CDD" id="cd03399">
    <property type="entry name" value="SPFH_flotillin"/>
    <property type="match status" value="1"/>
</dbReference>
<feature type="compositionally biased region" description="Basic and acidic residues" evidence="1">
    <location>
        <begin position="941"/>
        <end position="956"/>
    </location>
</feature>
<dbReference type="OrthoDB" id="431378at2759"/>
<dbReference type="InterPro" id="IPR004177">
    <property type="entry name" value="DDHD_dom"/>
</dbReference>
<dbReference type="PROSITE" id="PS51043">
    <property type="entry name" value="DDHD"/>
    <property type="match status" value="1"/>
</dbReference>
<reference evidence="3 4" key="1">
    <citation type="submission" date="2019-07" db="EMBL/GenBank/DDBJ databases">
        <title>Finished genome of Venturia effusa.</title>
        <authorList>
            <person name="Young C.A."/>
            <person name="Cox M.P."/>
            <person name="Ganley A.R.D."/>
            <person name="David W.J."/>
        </authorList>
    </citation>
    <scope>NUCLEOTIDE SEQUENCE [LARGE SCALE GENOMIC DNA]</scope>
    <source>
        <strain evidence="4">albino</strain>
    </source>
</reference>
<feature type="region of interest" description="Disordered" evidence="1">
    <location>
        <begin position="1398"/>
        <end position="1431"/>
    </location>
</feature>
<feature type="region of interest" description="Disordered" evidence="1">
    <location>
        <begin position="640"/>
        <end position="664"/>
    </location>
</feature>
<dbReference type="SUPFAM" id="SSF117892">
    <property type="entry name" value="Band 7/SPFH domain"/>
    <property type="match status" value="1"/>
</dbReference>
<feature type="region of interest" description="Disordered" evidence="1">
    <location>
        <begin position="881"/>
        <end position="970"/>
    </location>
</feature>
<accession>A0A517LQQ4</accession>
<organism evidence="3 4">
    <name type="scientific">Venturia effusa</name>
    <dbReference type="NCBI Taxonomy" id="50376"/>
    <lineage>
        <taxon>Eukaryota</taxon>
        <taxon>Fungi</taxon>
        <taxon>Dikarya</taxon>
        <taxon>Ascomycota</taxon>
        <taxon>Pezizomycotina</taxon>
        <taxon>Dothideomycetes</taxon>
        <taxon>Pleosporomycetidae</taxon>
        <taxon>Venturiales</taxon>
        <taxon>Venturiaceae</taxon>
        <taxon>Venturia</taxon>
    </lineage>
</organism>
<protein>
    <recommendedName>
        <fullName evidence="2">DDHD domain-containing protein</fullName>
    </recommendedName>
</protein>
<dbReference type="PANTHER" id="PTHR23509">
    <property type="entry name" value="PA-PL1 PHOSPHOLIPASE FAMILY"/>
    <property type="match status" value="1"/>
</dbReference>
<dbReference type="SMART" id="SM01127">
    <property type="entry name" value="DDHD"/>
    <property type="match status" value="1"/>
</dbReference>
<dbReference type="Pfam" id="PF23463">
    <property type="entry name" value="WWE_2"/>
    <property type="match status" value="1"/>
</dbReference>
<dbReference type="Pfam" id="PF02862">
    <property type="entry name" value="DDHD"/>
    <property type="match status" value="1"/>
</dbReference>
<dbReference type="Pfam" id="PF01145">
    <property type="entry name" value="Band_7"/>
    <property type="match status" value="1"/>
</dbReference>
<feature type="compositionally biased region" description="Basic and acidic residues" evidence="1">
    <location>
        <begin position="1407"/>
        <end position="1431"/>
    </location>
</feature>
<feature type="domain" description="DDHD" evidence="2">
    <location>
        <begin position="1161"/>
        <end position="1484"/>
    </location>
</feature>